<dbReference type="SUPFAM" id="SSF48452">
    <property type="entry name" value="TPR-like"/>
    <property type="match status" value="1"/>
</dbReference>
<gene>
    <name evidence="11" type="ORF">CVP05_04270</name>
</gene>
<evidence type="ECO:0000256" key="6">
    <source>
        <dbReference type="ARBA" id="ARBA00023237"/>
    </source>
</evidence>
<dbReference type="Gene3D" id="1.25.40.10">
    <property type="entry name" value="Tetratricopeptide repeat domain"/>
    <property type="match status" value="1"/>
</dbReference>
<dbReference type="RefSeq" id="WP_100288345.1">
    <property type="nucleotide sequence ID" value="NZ_PHHA01000006.1"/>
</dbReference>
<evidence type="ECO:0000256" key="3">
    <source>
        <dbReference type="ARBA" id="ARBA00022692"/>
    </source>
</evidence>
<keyword evidence="6" id="KW-0998">Cell outer membrane</keyword>
<keyword evidence="5" id="KW-0472">Membrane</keyword>
<keyword evidence="2" id="KW-1134">Transmembrane beta strand</keyword>
<sequence>MILRNFFLLSTALLASMANAITYVKEQQPEQTIAIANPTTPLNDTPQLGVPQQTSLVLDRSELRKNPELIHRTFTPALLENNIAAMPILLPLYTELPDHDPHLATWGKAMLARQQGDFTQAIRLYRQLFALNPKIVALRYQLAQTLFLNNDNIAAKDQFEKLRAESLSPEFQQLIEKYLSALNQRDEWYIAASVNYLNESNVNNAPKSATIGQWKGWESESATGFAYFINTHKKWSWQNGFFSKLELYGNGKYYWDNKKYNELNLRLGIGIGYQNARNEFSLTPFHEKRWYAGGSTGSNSLKQFSQNSGLRLYMSHWLNTNWQISTAFEYGEQRYTSRKYLNGNNYLASTSLLYLPNSEQYWLFGLDYQRENARDKDNAFQRKVLRLGWGQEWKWGLSTYFTLNYGRREYQAPDFFNIQQKNNEYYTQLSLWHRNIHFWGITPKLSLSYQKNDSNHPFYRYDKTRLFLEMSKRF</sequence>
<dbReference type="InterPro" id="IPR007655">
    <property type="entry name" value="Slam_C"/>
</dbReference>
<organism evidence="11 12">
    <name type="scientific">Conservatibacter flavescens</name>
    <dbReference type="NCBI Taxonomy" id="28161"/>
    <lineage>
        <taxon>Bacteria</taxon>
        <taxon>Pseudomonadati</taxon>
        <taxon>Pseudomonadota</taxon>
        <taxon>Gammaproteobacteria</taxon>
        <taxon>Pasteurellales</taxon>
        <taxon>Pasteurellaceae</taxon>
        <taxon>Conservatibacter</taxon>
    </lineage>
</organism>
<evidence type="ECO:0000256" key="7">
    <source>
        <dbReference type="ARBA" id="ARBA00023609"/>
    </source>
</evidence>
<dbReference type="Pfam" id="PF24575">
    <property type="entry name" value="TPR_Slam"/>
    <property type="match status" value="1"/>
</dbReference>
<evidence type="ECO:0000259" key="9">
    <source>
        <dbReference type="Pfam" id="PF04575"/>
    </source>
</evidence>
<evidence type="ECO:0000313" key="11">
    <source>
        <dbReference type="EMBL" id="PJG85765.1"/>
    </source>
</evidence>
<dbReference type="EMBL" id="PHHA01000006">
    <property type="protein sequence ID" value="PJG85765.1"/>
    <property type="molecule type" value="Genomic_DNA"/>
</dbReference>
<evidence type="ECO:0000256" key="4">
    <source>
        <dbReference type="ARBA" id="ARBA00022729"/>
    </source>
</evidence>
<reference evidence="11 12" key="1">
    <citation type="submission" date="2017-11" db="EMBL/GenBank/DDBJ databases">
        <title>Reclassification of Bisgaard taxon 7 as Conservatibacter flavescens gen. nov., sp. nov.</title>
        <authorList>
            <person name="Christensen H."/>
        </authorList>
    </citation>
    <scope>NUCLEOTIDE SEQUENCE [LARGE SCALE GENOMIC DNA]</scope>
    <source>
        <strain evidence="11 12">7_4</strain>
    </source>
</reference>
<comment type="caution">
    <text evidence="11">The sequence shown here is derived from an EMBL/GenBank/DDBJ whole genome shotgun (WGS) entry which is preliminary data.</text>
</comment>
<comment type="subcellular location">
    <subcellularLocation>
        <location evidence="1">Cell outer membrane</location>
        <topology evidence="1">Multi-pass membrane protein</topology>
    </subcellularLocation>
</comment>
<dbReference type="GO" id="GO:0009279">
    <property type="term" value="C:cell outer membrane"/>
    <property type="evidence" value="ECO:0007669"/>
    <property type="project" value="UniProtKB-SubCell"/>
</dbReference>
<evidence type="ECO:0000256" key="1">
    <source>
        <dbReference type="ARBA" id="ARBA00004571"/>
    </source>
</evidence>
<keyword evidence="12" id="KW-1185">Reference proteome</keyword>
<evidence type="ECO:0000313" key="12">
    <source>
        <dbReference type="Proteomes" id="UP000229329"/>
    </source>
</evidence>
<dbReference type="AlphaFoldDB" id="A0A2M8S3N2"/>
<dbReference type="OrthoDB" id="8606547at2"/>
<feature type="domain" description="Surface lipoprotein assembly modifier N-terminal TPR repeats region" evidence="10">
    <location>
        <begin position="58"/>
        <end position="159"/>
    </location>
</feature>
<accession>A0A2M8S3N2</accession>
<keyword evidence="4 8" id="KW-0732">Signal</keyword>
<keyword evidence="3" id="KW-0812">Transmembrane</keyword>
<comment type="similarity">
    <text evidence="7">Belongs to the Slam family.</text>
</comment>
<dbReference type="InterPro" id="IPR057556">
    <property type="entry name" value="TPR_Slam"/>
</dbReference>
<protein>
    <recommendedName>
        <fullName evidence="13">DUF560 domain-containing protein</fullName>
    </recommendedName>
</protein>
<dbReference type="Proteomes" id="UP000229329">
    <property type="component" value="Unassembled WGS sequence"/>
</dbReference>
<evidence type="ECO:0000256" key="2">
    <source>
        <dbReference type="ARBA" id="ARBA00022452"/>
    </source>
</evidence>
<name>A0A2M8S3N2_9PAST</name>
<proteinExistence type="inferred from homology"/>
<evidence type="ECO:0008006" key="13">
    <source>
        <dbReference type="Google" id="ProtNLM"/>
    </source>
</evidence>
<evidence type="ECO:0000256" key="5">
    <source>
        <dbReference type="ARBA" id="ARBA00023136"/>
    </source>
</evidence>
<evidence type="ECO:0000259" key="10">
    <source>
        <dbReference type="Pfam" id="PF24575"/>
    </source>
</evidence>
<evidence type="ECO:0000256" key="8">
    <source>
        <dbReference type="SAM" id="SignalP"/>
    </source>
</evidence>
<feature type="domain" description="Surface lipoprotein assembly modifier C-terminal" evidence="9">
    <location>
        <begin position="188"/>
        <end position="474"/>
    </location>
</feature>
<feature type="signal peptide" evidence="8">
    <location>
        <begin position="1"/>
        <end position="20"/>
    </location>
</feature>
<feature type="chain" id="PRO_5014870260" description="DUF560 domain-containing protein" evidence="8">
    <location>
        <begin position="21"/>
        <end position="474"/>
    </location>
</feature>
<dbReference type="InterPro" id="IPR011990">
    <property type="entry name" value="TPR-like_helical_dom_sf"/>
</dbReference>
<dbReference type="Pfam" id="PF04575">
    <property type="entry name" value="SlipAM"/>
    <property type="match status" value="1"/>
</dbReference>